<dbReference type="Proteomes" id="UP000294841">
    <property type="component" value="Unassembled WGS sequence"/>
</dbReference>
<evidence type="ECO:0000313" key="4">
    <source>
        <dbReference type="Proteomes" id="UP000294841"/>
    </source>
</evidence>
<feature type="domain" description="TadE-like" evidence="2">
    <location>
        <begin position="13"/>
        <end position="55"/>
    </location>
</feature>
<feature type="transmembrane region" description="Helical" evidence="1">
    <location>
        <begin position="21"/>
        <end position="46"/>
    </location>
</feature>
<dbReference type="EMBL" id="SLXI01000004">
    <property type="protein sequence ID" value="TCP12396.1"/>
    <property type="molecule type" value="Genomic_DNA"/>
</dbReference>
<organism evidence="3 4">
    <name type="scientific">Bisgaardia hudsonensis</name>
    <dbReference type="NCBI Taxonomy" id="109472"/>
    <lineage>
        <taxon>Bacteria</taxon>
        <taxon>Pseudomonadati</taxon>
        <taxon>Pseudomonadota</taxon>
        <taxon>Gammaproteobacteria</taxon>
        <taxon>Pasteurellales</taxon>
        <taxon>Pasteurellaceae</taxon>
        <taxon>Bisgaardia</taxon>
    </lineage>
</organism>
<name>A0A4R2MYX0_9PAST</name>
<reference evidence="3 4" key="1">
    <citation type="submission" date="2019-03" db="EMBL/GenBank/DDBJ databases">
        <title>Genomic Encyclopedia of Type Strains, Phase IV (KMG-IV): sequencing the most valuable type-strain genomes for metagenomic binning, comparative biology and taxonomic classification.</title>
        <authorList>
            <person name="Goeker M."/>
        </authorList>
    </citation>
    <scope>NUCLEOTIDE SEQUENCE [LARGE SCALE GENOMIC DNA]</scope>
    <source>
        <strain evidence="3 4">DSM 28231</strain>
    </source>
</reference>
<dbReference type="OrthoDB" id="6555614at2"/>
<keyword evidence="1" id="KW-0812">Transmembrane</keyword>
<dbReference type="PROSITE" id="PS00409">
    <property type="entry name" value="PROKAR_NTER_METHYL"/>
    <property type="match status" value="1"/>
</dbReference>
<accession>A0A4R2MYX0</accession>
<evidence type="ECO:0000256" key="1">
    <source>
        <dbReference type="SAM" id="Phobius"/>
    </source>
</evidence>
<dbReference type="RefSeq" id="WP_132024071.1">
    <property type="nucleotide sequence ID" value="NZ_CP016605.1"/>
</dbReference>
<gene>
    <name evidence="3" type="ORF">EV697_104211</name>
</gene>
<keyword evidence="4" id="KW-1185">Reference proteome</keyword>
<dbReference type="InterPro" id="IPR012902">
    <property type="entry name" value="N_methyl_site"/>
</dbReference>
<protein>
    <submittedName>
        <fullName evidence="3">Tight adherence protein E</fullName>
    </submittedName>
</protein>
<evidence type="ECO:0000259" key="2">
    <source>
        <dbReference type="Pfam" id="PF07811"/>
    </source>
</evidence>
<dbReference type="AlphaFoldDB" id="A0A4R2MYX0"/>
<comment type="caution">
    <text evidence="3">The sequence shown here is derived from an EMBL/GenBank/DDBJ whole genome shotgun (WGS) entry which is preliminary data.</text>
</comment>
<keyword evidence="1" id="KW-0472">Membrane</keyword>
<sequence length="185" mass="21092">MKKLKHFLTNKRGVSTIEFALTVGIFFFVLFSIFELGRIALLSAYWDLAITESVRLTKNHRAADGNYQKAFENILLAEHKKLASPLVMGLFALENITVKVDLKYAESIEDLISNKFREPKTETDPKTGEAKLVSPTGKDAAIAQYSLNYKYKFLIPLPFIGQTVDSAFKRKILMVQEYERSSFNR</sequence>
<dbReference type="InterPro" id="IPR012495">
    <property type="entry name" value="TadE-like_dom"/>
</dbReference>
<dbReference type="Pfam" id="PF07811">
    <property type="entry name" value="TadE"/>
    <property type="match status" value="1"/>
</dbReference>
<keyword evidence="1" id="KW-1133">Transmembrane helix</keyword>
<evidence type="ECO:0000313" key="3">
    <source>
        <dbReference type="EMBL" id="TCP12396.1"/>
    </source>
</evidence>
<proteinExistence type="predicted"/>